<dbReference type="RefSeq" id="WP_338788788.1">
    <property type="nucleotide sequence ID" value="NZ_CP147403.1"/>
</dbReference>
<name>A0ABZ2MYT6_9BACI</name>
<evidence type="ECO:0000313" key="1">
    <source>
        <dbReference type="EMBL" id="WXB90404.1"/>
    </source>
</evidence>
<keyword evidence="2" id="KW-1185">Reference proteome</keyword>
<dbReference type="EMBL" id="CP147403">
    <property type="protein sequence ID" value="WXB90404.1"/>
    <property type="molecule type" value="Genomic_DNA"/>
</dbReference>
<sequence>MMAKKRNPAIEKAEKEFYNKGCLFGFEQGVEVSRVASKMLFDQKLEELKGIKGIGPKTFEIIERHFEKYLEEVPDEFTKVV</sequence>
<gene>
    <name evidence="1" type="ORF">WCV66_09480</name>
</gene>
<accession>A0ABZ2MYT6</accession>
<dbReference type="Proteomes" id="UP001368328">
    <property type="component" value="Chromosome"/>
</dbReference>
<organism evidence="1 2">
    <name type="scientific">Metabacillus rhizosphaerae</name>
    <dbReference type="NCBI Taxonomy" id="3117747"/>
    <lineage>
        <taxon>Bacteria</taxon>
        <taxon>Bacillati</taxon>
        <taxon>Bacillota</taxon>
        <taxon>Bacilli</taxon>
        <taxon>Bacillales</taxon>
        <taxon>Bacillaceae</taxon>
        <taxon>Metabacillus</taxon>
    </lineage>
</organism>
<proteinExistence type="predicted"/>
<reference evidence="1 2" key="1">
    <citation type="submission" date="2024-02" db="EMBL/GenBank/DDBJ databases">
        <title>Seven novel Bacillus-like species.</title>
        <authorList>
            <person name="Liu G."/>
        </authorList>
    </citation>
    <scope>NUCLEOTIDE SEQUENCE [LARGE SCALE GENOMIC DNA]</scope>
    <source>
        <strain evidence="1 2">FJAT-53654</strain>
    </source>
</reference>
<evidence type="ECO:0000313" key="2">
    <source>
        <dbReference type="Proteomes" id="UP001368328"/>
    </source>
</evidence>
<evidence type="ECO:0008006" key="3">
    <source>
        <dbReference type="Google" id="ProtNLM"/>
    </source>
</evidence>
<protein>
    <recommendedName>
        <fullName evidence="3">Helix-hairpin-helix domain-containing protein</fullName>
    </recommendedName>
</protein>